<reference evidence="2 3" key="1">
    <citation type="submission" date="2017-06" db="EMBL/GenBank/DDBJ databases">
        <title>Complete Genome Sequence of the Soil Carbazole-Degrading Bacterium Nocardioides aromaticivorans IC177.</title>
        <authorList>
            <person name="Vejarano F."/>
            <person name="Suzuki-Minakuchi C."/>
            <person name="Ohtsubo Y."/>
            <person name="Tsuda M."/>
            <person name="Okada K."/>
            <person name="Nojiri H."/>
        </authorList>
    </citation>
    <scope>NUCLEOTIDE SEQUENCE [LARGE SCALE GENOMIC DNA]</scope>
    <source>
        <strain evidence="2 3">IC177</strain>
    </source>
</reference>
<proteinExistence type="predicted"/>
<dbReference type="InterPro" id="IPR049468">
    <property type="entry name" value="Restrct_endonuc-II-like_dom"/>
</dbReference>
<sequence>MGALEPRTVDPSCLWRGPARRRPDEALCVADSALRGGMRRADVVAALERGPRTGRTAALRIAGLADRRAANPFESCLRAVCLDVRGLTVRPQVQIGPYRVDLADVGLRIVVEADSRTWHAGPDEHDADIRRYTTLVRQGWVVVRFSYSDVMDEPGYVAAVLRDVVAMVAAGRRAA</sequence>
<feature type="domain" description="Restriction endonuclease type II-like" evidence="1">
    <location>
        <begin position="82"/>
        <end position="161"/>
    </location>
</feature>
<dbReference type="Proteomes" id="UP000662818">
    <property type="component" value="Chromosome"/>
</dbReference>
<organism evidence="2 3">
    <name type="scientific">Nocardioides aromaticivorans</name>
    <dbReference type="NCBI Taxonomy" id="200618"/>
    <lineage>
        <taxon>Bacteria</taxon>
        <taxon>Bacillati</taxon>
        <taxon>Actinomycetota</taxon>
        <taxon>Actinomycetes</taxon>
        <taxon>Propionibacteriales</taxon>
        <taxon>Nocardioidaceae</taxon>
        <taxon>Nocardioides</taxon>
    </lineage>
</organism>
<accession>A0ABX7PPT3</accession>
<gene>
    <name evidence="2" type="ORF">CFH99_20485</name>
</gene>
<dbReference type="Gene3D" id="3.40.960.10">
    <property type="entry name" value="VSR Endonuclease"/>
    <property type="match status" value="1"/>
</dbReference>
<evidence type="ECO:0000313" key="3">
    <source>
        <dbReference type="Proteomes" id="UP000662818"/>
    </source>
</evidence>
<evidence type="ECO:0000259" key="1">
    <source>
        <dbReference type="Pfam" id="PF18741"/>
    </source>
</evidence>
<dbReference type="EMBL" id="CP022295">
    <property type="protein sequence ID" value="QSR28004.1"/>
    <property type="molecule type" value="Genomic_DNA"/>
</dbReference>
<dbReference type="SUPFAM" id="SSF52980">
    <property type="entry name" value="Restriction endonuclease-like"/>
    <property type="match status" value="1"/>
</dbReference>
<evidence type="ECO:0000313" key="2">
    <source>
        <dbReference type="EMBL" id="QSR28004.1"/>
    </source>
</evidence>
<dbReference type="InterPro" id="IPR011335">
    <property type="entry name" value="Restrct_endonuc-II-like"/>
</dbReference>
<protein>
    <recommendedName>
        <fullName evidence="1">Restriction endonuclease type II-like domain-containing protein</fullName>
    </recommendedName>
</protein>
<dbReference type="Pfam" id="PF18741">
    <property type="entry name" value="MTES_1575"/>
    <property type="match status" value="1"/>
</dbReference>
<name>A0ABX7PPT3_9ACTN</name>
<keyword evidence="3" id="KW-1185">Reference proteome</keyword>